<dbReference type="KEGG" id="marq:MARGE09_P1778"/>
<dbReference type="InterPro" id="IPR005337">
    <property type="entry name" value="RapZ-like"/>
</dbReference>
<evidence type="ECO:0000256" key="2">
    <source>
        <dbReference type="ARBA" id="ARBA00022840"/>
    </source>
</evidence>
<keyword evidence="8" id="KW-1185">Reference proteome</keyword>
<keyword evidence="2 4" id="KW-0067">ATP-binding</keyword>
<dbReference type="InterPro" id="IPR053931">
    <property type="entry name" value="RapZ_C"/>
</dbReference>
<dbReference type="Pfam" id="PF03668">
    <property type="entry name" value="RapZ-like_N"/>
    <property type="match status" value="1"/>
</dbReference>
<dbReference type="Proteomes" id="UP001320119">
    <property type="component" value="Chromosome"/>
</dbReference>
<dbReference type="SUPFAM" id="SSF52540">
    <property type="entry name" value="P-loop containing nucleoside triphosphate hydrolases"/>
    <property type="match status" value="1"/>
</dbReference>
<accession>A0AAN2BK27</accession>
<evidence type="ECO:0000256" key="1">
    <source>
        <dbReference type="ARBA" id="ARBA00022741"/>
    </source>
</evidence>
<dbReference type="InterPro" id="IPR053930">
    <property type="entry name" value="RapZ-like_N"/>
</dbReference>
<keyword evidence="1 4" id="KW-0547">Nucleotide-binding</keyword>
<dbReference type="InterPro" id="IPR027417">
    <property type="entry name" value="P-loop_NTPase"/>
</dbReference>
<evidence type="ECO:0000313" key="8">
    <source>
        <dbReference type="Proteomes" id="UP001320119"/>
    </source>
</evidence>
<organism evidence="7 8">
    <name type="scientific">Marinagarivorans cellulosilyticus</name>
    <dbReference type="NCBI Taxonomy" id="2721545"/>
    <lineage>
        <taxon>Bacteria</taxon>
        <taxon>Pseudomonadati</taxon>
        <taxon>Pseudomonadota</taxon>
        <taxon>Gammaproteobacteria</taxon>
        <taxon>Cellvibrionales</taxon>
        <taxon>Cellvibrionaceae</taxon>
        <taxon>Marinagarivorans</taxon>
    </lineage>
</organism>
<feature type="domain" description="RapZ C-terminal" evidence="6">
    <location>
        <begin position="166"/>
        <end position="283"/>
    </location>
</feature>
<feature type="binding site" evidence="4">
    <location>
        <begin position="8"/>
        <end position="15"/>
    </location>
    <ligand>
        <name>ATP</name>
        <dbReference type="ChEBI" id="CHEBI:30616"/>
    </ligand>
</feature>
<dbReference type="GO" id="GO:0005525">
    <property type="term" value="F:GTP binding"/>
    <property type="evidence" value="ECO:0007669"/>
    <property type="project" value="UniProtKB-UniRule"/>
</dbReference>
<keyword evidence="3 4" id="KW-0342">GTP-binding</keyword>
<evidence type="ECO:0000259" key="6">
    <source>
        <dbReference type="Pfam" id="PF22740"/>
    </source>
</evidence>
<reference evidence="7 8" key="1">
    <citation type="journal article" date="2022" name="IScience">
        <title>An ultrasensitive nanofiber-based assay for enzymatic hydrolysis and deep-sea microbial degradation of cellulose.</title>
        <authorList>
            <person name="Tsudome M."/>
            <person name="Tachioka M."/>
            <person name="Miyazaki M."/>
            <person name="Uchimura K."/>
            <person name="Tsuda M."/>
            <person name="Takaki Y."/>
            <person name="Deguchi S."/>
        </authorList>
    </citation>
    <scope>NUCLEOTIDE SEQUENCE [LARGE SCALE GENOMIC DNA]</scope>
    <source>
        <strain evidence="7 8">GE09</strain>
    </source>
</reference>
<gene>
    <name evidence="7" type="ORF">MARGE09_P1778</name>
</gene>
<feature type="binding site" evidence="4">
    <location>
        <begin position="59"/>
        <end position="62"/>
    </location>
    <ligand>
        <name>GTP</name>
        <dbReference type="ChEBI" id="CHEBI:37565"/>
    </ligand>
</feature>
<feature type="domain" description="RapZ-like N-terminal" evidence="5">
    <location>
        <begin position="1"/>
        <end position="159"/>
    </location>
</feature>
<dbReference type="PANTHER" id="PTHR30448">
    <property type="entry name" value="RNASE ADAPTER PROTEIN RAPZ"/>
    <property type="match status" value="1"/>
</dbReference>
<dbReference type="NCBIfam" id="NF003828">
    <property type="entry name" value="PRK05416.1"/>
    <property type="match status" value="1"/>
</dbReference>
<dbReference type="PANTHER" id="PTHR30448:SF0">
    <property type="entry name" value="RNASE ADAPTER PROTEIN RAPZ"/>
    <property type="match status" value="1"/>
</dbReference>
<dbReference type="RefSeq" id="WP_236987043.1">
    <property type="nucleotide sequence ID" value="NZ_AP023086.1"/>
</dbReference>
<dbReference type="EMBL" id="AP023086">
    <property type="protein sequence ID" value="BCD97577.1"/>
    <property type="molecule type" value="Genomic_DNA"/>
</dbReference>
<evidence type="ECO:0000313" key="7">
    <source>
        <dbReference type="EMBL" id="BCD97577.1"/>
    </source>
</evidence>
<proteinExistence type="inferred from homology"/>
<evidence type="ECO:0000256" key="4">
    <source>
        <dbReference type="HAMAP-Rule" id="MF_00636"/>
    </source>
</evidence>
<dbReference type="AlphaFoldDB" id="A0AAN2BK27"/>
<dbReference type="PIRSF" id="PIRSF005052">
    <property type="entry name" value="P-loopkin"/>
    <property type="match status" value="1"/>
</dbReference>
<name>A0AAN2BK27_9GAMM</name>
<dbReference type="Gene3D" id="3.40.50.300">
    <property type="entry name" value="P-loop containing nucleotide triphosphate hydrolases"/>
    <property type="match status" value="1"/>
</dbReference>
<dbReference type="Pfam" id="PF22740">
    <property type="entry name" value="PapZ_C"/>
    <property type="match status" value="1"/>
</dbReference>
<sequence>MQFVVVSGRSGSGKSTALQLLEDCGYTCIDNLPVSLLPALITQMKSVDNGKLFLAVGIDARNIGGDLSRYPSIIQACQLEASQFTTIFLDASNTVLLKRFSETRRKHPLSNDKTGLQQAIDSERAILEPVAALADITLDTSTLTLHELRSVIRKKVVGEDSKSAALSFESFGFKYGMPVDADFVFDVRCLPNPFWKPELRGFTGLEEPVQTFLSEQPEVMAMADDIAAYLSKWLPSFQANNRSYLTVAIGCTGGMHRSVFLAEHLTKVFKNTYGNVQVRHRQLAGQAQPIAHLVAKQ</sequence>
<protein>
    <submittedName>
        <fullName evidence="7">RNase adapter protein RapZ</fullName>
    </submittedName>
</protein>
<dbReference type="GO" id="GO:0005524">
    <property type="term" value="F:ATP binding"/>
    <property type="evidence" value="ECO:0007669"/>
    <property type="project" value="UniProtKB-UniRule"/>
</dbReference>
<dbReference type="HAMAP" id="MF_00636">
    <property type="entry name" value="RapZ_like"/>
    <property type="match status" value="1"/>
</dbReference>
<evidence type="ECO:0000256" key="3">
    <source>
        <dbReference type="ARBA" id="ARBA00023134"/>
    </source>
</evidence>
<evidence type="ECO:0000259" key="5">
    <source>
        <dbReference type="Pfam" id="PF03668"/>
    </source>
</evidence>